<comment type="cofactor">
    <cofactor evidence="14">
        <name>[4Fe-4S] cluster</name>
        <dbReference type="ChEBI" id="CHEBI:49883"/>
    </cofactor>
    <text evidence="14">Binds 2 [4Fe-4S] clusters. One cluster is coordinated with 3 cysteines and an exchangeable S-adenosyl-L-methionine.</text>
</comment>
<protein>
    <recommendedName>
        <fullName evidence="10 14">tRNA-2-methylthio-N(6)-dimethylallyladenosine synthase</fullName>
        <ecNumber evidence="10 14">2.8.4.3</ecNumber>
    </recommendedName>
    <alternativeName>
        <fullName evidence="14">(Dimethylallyl)adenosine tRNA methylthiotransferase MiaB</fullName>
    </alternativeName>
    <alternativeName>
        <fullName evidence="14">tRNA-i(6)A37 methylthiotransferase</fullName>
    </alternativeName>
</protein>
<evidence type="ECO:0000256" key="5">
    <source>
        <dbReference type="ARBA" id="ARBA00022691"/>
    </source>
</evidence>
<dbReference type="InterPro" id="IPR002792">
    <property type="entry name" value="TRAM_dom"/>
</dbReference>
<evidence type="ECO:0000256" key="3">
    <source>
        <dbReference type="ARBA" id="ARBA00022490"/>
    </source>
</evidence>
<keyword evidence="6 14" id="KW-0819">tRNA processing</keyword>
<comment type="catalytic activity">
    <reaction evidence="13">
        <text>N(6)-dimethylallyladenosine(37) in tRNA + (sulfur carrier)-SH + AH2 + 2 S-adenosyl-L-methionine = 2-methylsulfanyl-N(6)-dimethylallyladenosine(37) in tRNA + (sulfur carrier)-H + 5'-deoxyadenosine + L-methionine + A + S-adenosyl-L-homocysteine + 2 H(+)</text>
        <dbReference type="Rhea" id="RHEA:37067"/>
        <dbReference type="Rhea" id="RHEA-COMP:10375"/>
        <dbReference type="Rhea" id="RHEA-COMP:10376"/>
        <dbReference type="Rhea" id="RHEA-COMP:14737"/>
        <dbReference type="Rhea" id="RHEA-COMP:14739"/>
        <dbReference type="ChEBI" id="CHEBI:13193"/>
        <dbReference type="ChEBI" id="CHEBI:15378"/>
        <dbReference type="ChEBI" id="CHEBI:17319"/>
        <dbReference type="ChEBI" id="CHEBI:17499"/>
        <dbReference type="ChEBI" id="CHEBI:29917"/>
        <dbReference type="ChEBI" id="CHEBI:57844"/>
        <dbReference type="ChEBI" id="CHEBI:57856"/>
        <dbReference type="ChEBI" id="CHEBI:59789"/>
        <dbReference type="ChEBI" id="CHEBI:64428"/>
        <dbReference type="ChEBI" id="CHEBI:74415"/>
        <dbReference type="ChEBI" id="CHEBI:74417"/>
        <dbReference type="EC" id="2.8.4.3"/>
    </reaction>
    <physiologicalReaction direction="left-to-right" evidence="13">
        <dbReference type="Rhea" id="RHEA:37068"/>
    </physiologicalReaction>
</comment>
<feature type="binding site" evidence="14">
    <location>
        <position position="12"/>
    </location>
    <ligand>
        <name>[4Fe-4S] cluster</name>
        <dbReference type="ChEBI" id="CHEBI:49883"/>
        <label>1</label>
    </ligand>
</feature>
<comment type="catalytic activity">
    <reaction evidence="12">
        <text>2-thio-N(6)-dimethylallyladenosine(37) in tRNA + S-adenosyl-L-methionine = 2-methylsulfanyl-N(6)-dimethylallyladenosine(37) in tRNA + S-adenosyl-L-homocysteine + H(+)</text>
        <dbReference type="Rhea" id="RHEA:37063"/>
        <dbReference type="Rhea" id="RHEA-COMP:10376"/>
        <dbReference type="Rhea" id="RHEA-COMP:10377"/>
        <dbReference type="ChEBI" id="CHEBI:15378"/>
        <dbReference type="ChEBI" id="CHEBI:57856"/>
        <dbReference type="ChEBI" id="CHEBI:59789"/>
        <dbReference type="ChEBI" id="CHEBI:74416"/>
        <dbReference type="ChEBI" id="CHEBI:74417"/>
    </reaction>
    <physiologicalReaction direction="left-to-right" evidence="12">
        <dbReference type="Rhea" id="RHEA:37064"/>
    </physiologicalReaction>
</comment>
<dbReference type="PROSITE" id="PS51918">
    <property type="entry name" value="RADICAL_SAM"/>
    <property type="match status" value="1"/>
</dbReference>
<dbReference type="Gene3D" id="3.40.50.12160">
    <property type="entry name" value="Methylthiotransferase, N-terminal domain"/>
    <property type="match status" value="1"/>
</dbReference>
<evidence type="ECO:0000256" key="12">
    <source>
        <dbReference type="ARBA" id="ARBA00052380"/>
    </source>
</evidence>
<dbReference type="InterPro" id="IPR007197">
    <property type="entry name" value="rSAM"/>
</dbReference>
<keyword evidence="5 14" id="KW-0949">S-adenosyl-L-methionine</keyword>
<comment type="similarity">
    <text evidence="14">Belongs to the methylthiotransferase family. MiaB subfamily.</text>
</comment>
<dbReference type="SMART" id="SM00729">
    <property type="entry name" value="Elp3"/>
    <property type="match status" value="1"/>
</dbReference>
<dbReference type="PROSITE" id="PS01278">
    <property type="entry name" value="MTTASE_RADICAL"/>
    <property type="match status" value="1"/>
</dbReference>
<dbReference type="SFLD" id="SFLDS00029">
    <property type="entry name" value="Radical_SAM"/>
    <property type="match status" value="1"/>
</dbReference>
<feature type="binding site" evidence="14">
    <location>
        <position position="161"/>
    </location>
    <ligand>
        <name>[4Fe-4S] cluster</name>
        <dbReference type="ChEBI" id="CHEBI:49883"/>
        <label>2</label>
        <note>4Fe-4S-S-AdoMet</note>
    </ligand>
</feature>
<dbReference type="NCBIfam" id="TIGR01574">
    <property type="entry name" value="miaB-methiolase"/>
    <property type="match status" value="1"/>
</dbReference>
<feature type="domain" description="Radical SAM core" evidence="17">
    <location>
        <begin position="143"/>
        <end position="375"/>
    </location>
</feature>
<comment type="function">
    <text evidence="1 14">Catalyzes the methylthiolation of N6-(dimethylallyl)adenosine (i(6)A), leading to the formation of 2-methylthio-N6-(dimethylallyl)adenosine (ms(2)i(6)A) at position 37 in tRNAs that read codons beginning with uridine.</text>
</comment>
<dbReference type="HAMAP" id="MF_01864">
    <property type="entry name" value="tRNA_metthiotr_MiaB"/>
    <property type="match status" value="1"/>
</dbReference>
<dbReference type="InterPro" id="IPR006638">
    <property type="entry name" value="Elp3/MiaA/NifB-like_rSAM"/>
</dbReference>
<dbReference type="STRING" id="1594731.WEOB_213"/>
<evidence type="ECO:0000256" key="4">
    <source>
        <dbReference type="ARBA" id="ARBA00022679"/>
    </source>
</evidence>
<dbReference type="GO" id="GO:0046872">
    <property type="term" value="F:metal ion binding"/>
    <property type="evidence" value="ECO:0007669"/>
    <property type="project" value="UniProtKB-KW"/>
</dbReference>
<comment type="catalytic activity">
    <reaction evidence="11">
        <text>N(6)-dimethylallyladenosine(37) in tRNA + (sulfur carrier)-SH + AH2 + S-adenosyl-L-methionine = 2-thio-N(6)-dimethylallyladenosine(37) in tRNA + (sulfur carrier)-H + 5'-deoxyadenosine + L-methionine + A + H(+)</text>
        <dbReference type="Rhea" id="RHEA:36339"/>
        <dbReference type="Rhea" id="RHEA-COMP:10375"/>
        <dbReference type="Rhea" id="RHEA-COMP:10377"/>
        <dbReference type="Rhea" id="RHEA-COMP:14737"/>
        <dbReference type="Rhea" id="RHEA-COMP:14739"/>
        <dbReference type="ChEBI" id="CHEBI:13193"/>
        <dbReference type="ChEBI" id="CHEBI:15378"/>
        <dbReference type="ChEBI" id="CHEBI:17319"/>
        <dbReference type="ChEBI" id="CHEBI:17499"/>
        <dbReference type="ChEBI" id="CHEBI:29917"/>
        <dbReference type="ChEBI" id="CHEBI:57844"/>
        <dbReference type="ChEBI" id="CHEBI:59789"/>
        <dbReference type="ChEBI" id="CHEBI:64428"/>
        <dbReference type="ChEBI" id="CHEBI:74415"/>
        <dbReference type="ChEBI" id="CHEBI:74416"/>
    </reaction>
    <physiologicalReaction direction="left-to-right" evidence="11">
        <dbReference type="Rhea" id="RHEA:36340"/>
    </physiologicalReaction>
</comment>
<dbReference type="GO" id="GO:0035597">
    <property type="term" value="F:tRNA-2-methylthio-N(6)-dimethylallyladenosine(37) synthase activity"/>
    <property type="evidence" value="ECO:0007669"/>
    <property type="project" value="UniProtKB-EC"/>
</dbReference>
<dbReference type="PATRIC" id="fig|1594731.3.peg.198"/>
<dbReference type="PANTHER" id="PTHR43020">
    <property type="entry name" value="CDK5 REGULATORY SUBUNIT-ASSOCIATED PROTEIN 1"/>
    <property type="match status" value="1"/>
</dbReference>
<dbReference type="EMBL" id="LN774881">
    <property type="protein sequence ID" value="CEN32161.1"/>
    <property type="molecule type" value="Genomic_DNA"/>
</dbReference>
<dbReference type="SUPFAM" id="SSF102114">
    <property type="entry name" value="Radical SAM enzymes"/>
    <property type="match status" value="1"/>
</dbReference>
<gene>
    <name evidence="14 18" type="primary">miaB</name>
    <name evidence="18" type="ORF">WEOB_213</name>
</gene>
<dbReference type="SFLD" id="SFLDF00273">
    <property type="entry name" value="(dimethylallyl)adenosine_tRNA"/>
    <property type="match status" value="1"/>
</dbReference>
<dbReference type="Pfam" id="PF00919">
    <property type="entry name" value="UPF0004"/>
    <property type="match status" value="1"/>
</dbReference>
<evidence type="ECO:0000259" key="17">
    <source>
        <dbReference type="PROSITE" id="PS51918"/>
    </source>
</evidence>
<keyword evidence="9 14" id="KW-0411">Iron-sulfur</keyword>
<dbReference type="Pfam" id="PF04055">
    <property type="entry name" value="Radical_SAM"/>
    <property type="match status" value="1"/>
</dbReference>
<dbReference type="InterPro" id="IPR006463">
    <property type="entry name" value="MiaB_methiolase"/>
</dbReference>
<dbReference type="GO" id="GO:0005829">
    <property type="term" value="C:cytosol"/>
    <property type="evidence" value="ECO:0007669"/>
    <property type="project" value="TreeGrafter"/>
</dbReference>
<dbReference type="PANTHER" id="PTHR43020:SF2">
    <property type="entry name" value="MITOCHONDRIAL TRNA METHYLTHIOTRANSFERASE CDK5RAP1"/>
    <property type="match status" value="1"/>
</dbReference>
<dbReference type="KEGG" id="wca:WEOB_213"/>
<feature type="domain" description="TRAM" evidence="15">
    <location>
        <begin position="378"/>
        <end position="441"/>
    </location>
</feature>
<dbReference type="FunFam" id="3.80.30.20:FF:000001">
    <property type="entry name" value="tRNA-2-methylthio-N(6)-dimethylallyladenosine synthase 2"/>
    <property type="match status" value="1"/>
</dbReference>
<dbReference type="Gene3D" id="3.80.30.20">
    <property type="entry name" value="tm_1862 like domain"/>
    <property type="match status" value="1"/>
</dbReference>
<dbReference type="InterPro" id="IPR023404">
    <property type="entry name" value="rSAM_horseshoe"/>
</dbReference>
<evidence type="ECO:0000256" key="1">
    <source>
        <dbReference type="ARBA" id="ARBA00003234"/>
    </source>
</evidence>
<dbReference type="InterPro" id="IPR038135">
    <property type="entry name" value="Methylthiotransferase_N_sf"/>
</dbReference>
<keyword evidence="4 14" id="KW-0808">Transferase</keyword>
<evidence type="ECO:0000256" key="14">
    <source>
        <dbReference type="HAMAP-Rule" id="MF_01864"/>
    </source>
</evidence>
<organism evidence="18 19">
    <name type="scientific">Candidatus Westeberhardia cardiocondylae</name>
    <dbReference type="NCBI Taxonomy" id="1594731"/>
    <lineage>
        <taxon>Bacteria</taxon>
        <taxon>Pseudomonadati</taxon>
        <taxon>Pseudomonadota</taxon>
        <taxon>Gammaproteobacteria</taxon>
        <taxon>Enterobacterales</taxon>
        <taxon>Enterobacteriaceae</taxon>
        <taxon>ant endosymbionts</taxon>
        <taxon>Candidatus Westeberhardia</taxon>
    </lineage>
</organism>
<keyword evidence="7 14" id="KW-0479">Metal-binding</keyword>
<evidence type="ECO:0000313" key="19">
    <source>
        <dbReference type="Proteomes" id="UP000242753"/>
    </source>
</evidence>
<evidence type="ECO:0000256" key="6">
    <source>
        <dbReference type="ARBA" id="ARBA00022694"/>
    </source>
</evidence>
<dbReference type="InterPro" id="IPR020612">
    <property type="entry name" value="Methylthiotransferase_CS"/>
</dbReference>
<dbReference type="CDD" id="cd01335">
    <property type="entry name" value="Radical_SAM"/>
    <property type="match status" value="1"/>
</dbReference>
<dbReference type="InterPro" id="IPR013848">
    <property type="entry name" value="Methylthiotransferase_N"/>
</dbReference>
<dbReference type="AlphaFoldDB" id="A0A0H5C5D7"/>
<dbReference type="EC" id="2.8.4.3" evidence="10 14"/>
<dbReference type="PROSITE" id="PS51449">
    <property type="entry name" value="MTTASE_N"/>
    <property type="match status" value="1"/>
</dbReference>
<evidence type="ECO:0000256" key="2">
    <source>
        <dbReference type="ARBA" id="ARBA00022485"/>
    </source>
</evidence>
<comment type="subunit">
    <text evidence="14">Monomer.</text>
</comment>
<evidence type="ECO:0000256" key="10">
    <source>
        <dbReference type="ARBA" id="ARBA00033765"/>
    </source>
</evidence>
<dbReference type="Pfam" id="PF01938">
    <property type="entry name" value="TRAM"/>
    <property type="match status" value="1"/>
</dbReference>
<dbReference type="NCBIfam" id="TIGR00089">
    <property type="entry name" value="MiaB/RimO family radical SAM methylthiotransferase"/>
    <property type="match status" value="1"/>
</dbReference>
<feature type="binding site" evidence="14">
    <location>
        <position position="83"/>
    </location>
    <ligand>
        <name>[4Fe-4S] cluster</name>
        <dbReference type="ChEBI" id="CHEBI:49883"/>
        <label>1</label>
    </ligand>
</feature>
<keyword evidence="19" id="KW-1185">Reference proteome</keyword>
<dbReference type="PROSITE" id="PS50926">
    <property type="entry name" value="TRAM"/>
    <property type="match status" value="1"/>
</dbReference>
<dbReference type="GO" id="GO:0051539">
    <property type="term" value="F:4 iron, 4 sulfur cluster binding"/>
    <property type="evidence" value="ECO:0007669"/>
    <property type="project" value="UniProtKB-UniRule"/>
</dbReference>
<dbReference type="FunFam" id="3.40.50.12160:FF:000001">
    <property type="entry name" value="tRNA-2-methylthio-N(6)-dimethylallyladenosine synthase"/>
    <property type="match status" value="1"/>
</dbReference>
<keyword evidence="2 14" id="KW-0004">4Fe-4S</keyword>
<reference evidence="19" key="1">
    <citation type="submission" date="2015-01" db="EMBL/GenBank/DDBJ databases">
        <authorList>
            <person name="Manzano-Marin A."/>
            <person name="Manzano-Marin A."/>
        </authorList>
    </citation>
    <scope>NUCLEOTIDE SEQUENCE [LARGE SCALE GENOMIC DNA]</scope>
    <source>
        <strain evidence="19">obscurior</strain>
    </source>
</reference>
<accession>A0A0H5C5D7</accession>
<name>A0A0H5C5D7_9ENTR</name>
<evidence type="ECO:0000256" key="7">
    <source>
        <dbReference type="ARBA" id="ARBA00022723"/>
    </source>
</evidence>
<comment type="subcellular location">
    <subcellularLocation>
        <location evidence="14">Cytoplasm</location>
    </subcellularLocation>
</comment>
<evidence type="ECO:0000313" key="18">
    <source>
        <dbReference type="EMBL" id="CEN32161.1"/>
    </source>
</evidence>
<feature type="binding site" evidence="14">
    <location>
        <position position="164"/>
    </location>
    <ligand>
        <name>[4Fe-4S] cluster</name>
        <dbReference type="ChEBI" id="CHEBI:49883"/>
        <label>2</label>
        <note>4Fe-4S-S-AdoMet</note>
    </ligand>
</feature>
<dbReference type="SFLD" id="SFLDG01082">
    <property type="entry name" value="B12-binding_domain_containing"/>
    <property type="match status" value="1"/>
</dbReference>
<evidence type="ECO:0000256" key="8">
    <source>
        <dbReference type="ARBA" id="ARBA00023004"/>
    </source>
</evidence>
<evidence type="ECO:0000256" key="13">
    <source>
        <dbReference type="ARBA" id="ARBA00052587"/>
    </source>
</evidence>
<dbReference type="Proteomes" id="UP000242753">
    <property type="component" value="Chromosome I"/>
</dbReference>
<evidence type="ECO:0000256" key="9">
    <source>
        <dbReference type="ARBA" id="ARBA00023014"/>
    </source>
</evidence>
<evidence type="ECO:0000259" key="16">
    <source>
        <dbReference type="PROSITE" id="PS51449"/>
    </source>
</evidence>
<keyword evidence="3 14" id="KW-0963">Cytoplasm</keyword>
<sequence>MKKKLYIKTWGCKMNEYDSSKIVDLLEMTHGYLLTDFPENADLLLLNTCSIREKAQEKVFHQLGRWKKLKKIKPQLIIGVGGCVASQEGYYIQKRANYVDIVFGPQTFHRLPNMINYVHQYHKKIVDVSFPNLEKFNFRFKKKFTKPVSHVTIMEGCNKYCSFCIVPYTRGKEISRSYNEILREINHLATQGVREINLLGQNVNAYRYNIGNGSVLRFSDLLRSTASINGIDRIRFITSHPVEFTDDIIDVYRDTPKLVDFLHLPVQSGSDKILRIMRRFYTISEYKSIINKLRKVRPNIQISSDFIVAFPGENENDFQETLDLISEVKFDMSFSFIYSARPGTPAADMNNDISEKNKKKRLHILQNRIAQQSMQVSRRMKGTMQCVLVEGISKKNIGEFFGRTENNRIVRFIGTKSIIGRFVNVKILHVYSHSLYGKIIHIEK</sequence>
<dbReference type="InterPro" id="IPR005839">
    <property type="entry name" value="Methylthiotransferase"/>
</dbReference>
<feature type="binding site" evidence="14">
    <location>
        <position position="49"/>
    </location>
    <ligand>
        <name>[4Fe-4S] cluster</name>
        <dbReference type="ChEBI" id="CHEBI:49883"/>
        <label>1</label>
    </ligand>
</feature>
<keyword evidence="8 14" id="KW-0408">Iron</keyword>
<evidence type="ECO:0000256" key="11">
    <source>
        <dbReference type="ARBA" id="ARBA00050926"/>
    </source>
</evidence>
<evidence type="ECO:0000259" key="15">
    <source>
        <dbReference type="PROSITE" id="PS50926"/>
    </source>
</evidence>
<dbReference type="SFLD" id="SFLDG01061">
    <property type="entry name" value="methylthiotransferase"/>
    <property type="match status" value="1"/>
</dbReference>
<feature type="domain" description="MTTase N-terminal" evidence="16">
    <location>
        <begin position="3"/>
        <end position="120"/>
    </location>
</feature>
<proteinExistence type="inferred from homology"/>
<dbReference type="InterPro" id="IPR058240">
    <property type="entry name" value="rSAM_sf"/>
</dbReference>
<feature type="binding site" evidence="14">
    <location>
        <position position="157"/>
    </location>
    <ligand>
        <name>[4Fe-4S] cluster</name>
        <dbReference type="ChEBI" id="CHEBI:49883"/>
        <label>2</label>
        <note>4Fe-4S-S-AdoMet</note>
    </ligand>
</feature>